<keyword evidence="6 10" id="KW-0788">Thiol protease</keyword>
<dbReference type="InterPro" id="IPR001878">
    <property type="entry name" value="Znf_CCHC"/>
</dbReference>
<evidence type="ECO:0000256" key="4">
    <source>
        <dbReference type="ARBA" id="ARBA00022771"/>
    </source>
</evidence>
<dbReference type="EMBL" id="CAJNNW010006702">
    <property type="protein sequence ID" value="CAE8648546.1"/>
    <property type="molecule type" value="Genomic_DNA"/>
</dbReference>
<dbReference type="GO" id="GO:0008270">
    <property type="term" value="F:zinc ion binding"/>
    <property type="evidence" value="ECO:0007669"/>
    <property type="project" value="UniProtKB-KW"/>
</dbReference>
<feature type="region of interest" description="Disordered" evidence="11">
    <location>
        <begin position="1"/>
        <end position="28"/>
    </location>
</feature>
<dbReference type="PROSITE" id="PS51999">
    <property type="entry name" value="ZF_GRF"/>
    <property type="match status" value="1"/>
</dbReference>
<evidence type="ECO:0000256" key="7">
    <source>
        <dbReference type="ARBA" id="ARBA00022833"/>
    </source>
</evidence>
<dbReference type="Pfam" id="PF00648">
    <property type="entry name" value="Peptidase_C2"/>
    <property type="match status" value="1"/>
</dbReference>
<feature type="non-terminal residue" evidence="15">
    <location>
        <position position="965"/>
    </location>
</feature>
<feature type="domain" description="Calpain catalytic" evidence="13">
    <location>
        <begin position="41"/>
        <end position="390"/>
    </location>
</feature>
<feature type="domain" description="GRF-type" evidence="14">
    <location>
        <begin position="74"/>
        <end position="113"/>
    </location>
</feature>
<dbReference type="PANTHER" id="PTHR10183">
    <property type="entry name" value="CALPAIN"/>
    <property type="match status" value="1"/>
</dbReference>
<evidence type="ECO:0000256" key="1">
    <source>
        <dbReference type="ARBA" id="ARBA00007623"/>
    </source>
</evidence>
<evidence type="ECO:0000259" key="14">
    <source>
        <dbReference type="PROSITE" id="PS51999"/>
    </source>
</evidence>
<feature type="region of interest" description="Disordered" evidence="11">
    <location>
        <begin position="816"/>
        <end position="884"/>
    </location>
</feature>
<evidence type="ECO:0000256" key="6">
    <source>
        <dbReference type="ARBA" id="ARBA00022807"/>
    </source>
</evidence>
<dbReference type="InterPro" id="IPR022684">
    <property type="entry name" value="Calpain_cysteine_protease"/>
</dbReference>
<dbReference type="GO" id="GO:0006508">
    <property type="term" value="P:proteolysis"/>
    <property type="evidence" value="ECO:0007669"/>
    <property type="project" value="UniProtKB-KW"/>
</dbReference>
<feature type="active site" evidence="8 10">
    <location>
        <position position="308"/>
    </location>
</feature>
<protein>
    <recommendedName>
        <fullName evidence="17">Calpain catalytic domain-containing protein</fullName>
    </recommendedName>
</protein>
<sequence>MEGYPASSPETKEETGWSIIRGDDATQTLEGRETPISGFSSFEDAAFPADPASIHGLGGGSDASSRAQQQVPECRCGLQVIQATMKKEGASKGRRYWRCGVRRCSYFRWVGRLELDASQMWWQRFPGFVLVGEAGFRAEDLVQGAIGDCWFLSALAVVAERPDLVARLFGGRPVTPADGCYEIRLFLDGVWRTIAVDDRLPCTGKQKRPDGSSLAFGRTKSDQLWGPILEKAYAKAYGSYKAISGGQVAEALHHLTGCPTETIDLDAKNFDPRALWANLLEFRAQGFPMGCGTAENPELAEVGLCGYHAYSILDVREVTKPDESGVTQLLRIRNPHGVGEWNREWSDASVEWTESISSELGRTGVDDGTFWMDYIHFLMAFEVIDVCYANRDFHSLSFQSNAFCPRSDHNRLCRHAYRIQVDSPTTLYAMALQPSKRGTWGRQSRQRYYKPGDVSLLVVSEKALSDNNNTTNNNNTNNITNQQSAVLATSVQGMESLVSGQLCGASTVYGTAVCAHLEPGTSYLLLVFCLGAGPTAAEGGSHPEESPFCVRFCGSQPIKVRPLASARTVGLGALGDGVLQIAGMGLPKSPGCHAHRLLWRVEGSNLFVLHLSCAGATMLTLAHANNSSSSNNNNNAVQRVRLRVLARGVVVRGPDGLISSKPLLEQPCPICGRPGHQARNCTQAKAWRMAQRVREMVWHSYTLELDLREGFQALAMVLVDLDHHARVGAVEAVVQNESSQQKDARGAAATRGLFAARPVLHEQLPAAILEAESYAPPAFSVTDGEMSGILQEEDRQLAEALALSLAEFGANLATASEASDQQRQHCAESSVQVERKNASLHLDNLQEEEERTMEEELQTTESREPDQKVEKGVVDSTKESGASGSLPPFVNGAFGSSDPALLAALQASLGESQLAALNSKGSAKLRREEQLRLKEFQEAKKLQARTPSGDRTVCVCQCARHFECD</sequence>
<evidence type="ECO:0000259" key="12">
    <source>
        <dbReference type="PROSITE" id="PS50158"/>
    </source>
</evidence>
<dbReference type="InterPro" id="IPR001300">
    <property type="entry name" value="Peptidase_C2_calpain_cat"/>
</dbReference>
<name>A0A813ICK7_POLGL</name>
<dbReference type="SMART" id="SM00230">
    <property type="entry name" value="CysPc"/>
    <property type="match status" value="1"/>
</dbReference>
<reference evidence="15" key="1">
    <citation type="submission" date="2021-02" db="EMBL/GenBank/DDBJ databases">
        <authorList>
            <person name="Dougan E. K."/>
            <person name="Rhodes N."/>
            <person name="Thang M."/>
            <person name="Chan C."/>
        </authorList>
    </citation>
    <scope>NUCLEOTIDE SEQUENCE</scope>
</reference>
<dbReference type="Pfam" id="PF06839">
    <property type="entry name" value="Zn_ribbon_GRF"/>
    <property type="match status" value="1"/>
</dbReference>
<dbReference type="AlphaFoldDB" id="A0A813ICK7"/>
<dbReference type="PROSITE" id="PS50158">
    <property type="entry name" value="ZF_CCHC"/>
    <property type="match status" value="1"/>
</dbReference>
<gene>
    <name evidence="15" type="ORF">PGLA2088_LOCUS6668</name>
</gene>
<evidence type="ECO:0000256" key="3">
    <source>
        <dbReference type="ARBA" id="ARBA00022723"/>
    </source>
</evidence>
<dbReference type="PROSITE" id="PS50203">
    <property type="entry name" value="CALPAIN_CAT"/>
    <property type="match status" value="1"/>
</dbReference>
<dbReference type="InterPro" id="IPR038765">
    <property type="entry name" value="Papain-like_cys_pep_sf"/>
</dbReference>
<feature type="active site" evidence="8 10">
    <location>
        <position position="334"/>
    </location>
</feature>
<feature type="compositionally biased region" description="Acidic residues" evidence="11">
    <location>
        <begin position="845"/>
        <end position="858"/>
    </location>
</feature>
<evidence type="ECO:0000256" key="2">
    <source>
        <dbReference type="ARBA" id="ARBA00022670"/>
    </source>
</evidence>
<dbReference type="PRINTS" id="PR00704">
    <property type="entry name" value="CALPAIN"/>
</dbReference>
<accession>A0A813ICK7</accession>
<dbReference type="PROSITE" id="PS00139">
    <property type="entry name" value="THIOL_PROTEASE_CYS"/>
    <property type="match status" value="1"/>
</dbReference>
<evidence type="ECO:0000256" key="10">
    <source>
        <dbReference type="PROSITE-ProRule" id="PRU00239"/>
    </source>
</evidence>
<dbReference type="InterPro" id="IPR010666">
    <property type="entry name" value="Znf_GRF"/>
</dbReference>
<evidence type="ECO:0000256" key="11">
    <source>
        <dbReference type="SAM" id="MobiDB-lite"/>
    </source>
</evidence>
<evidence type="ECO:0000259" key="13">
    <source>
        <dbReference type="PROSITE" id="PS50203"/>
    </source>
</evidence>
<feature type="domain" description="CCHC-type" evidence="12">
    <location>
        <begin position="668"/>
        <end position="683"/>
    </location>
</feature>
<evidence type="ECO:0000256" key="9">
    <source>
        <dbReference type="PROSITE-ProRule" id="PRU00047"/>
    </source>
</evidence>
<organism evidence="15 16">
    <name type="scientific">Polarella glacialis</name>
    <name type="common">Dinoflagellate</name>
    <dbReference type="NCBI Taxonomy" id="89957"/>
    <lineage>
        <taxon>Eukaryota</taxon>
        <taxon>Sar</taxon>
        <taxon>Alveolata</taxon>
        <taxon>Dinophyceae</taxon>
        <taxon>Suessiales</taxon>
        <taxon>Suessiaceae</taxon>
        <taxon>Polarella</taxon>
    </lineage>
</organism>
<keyword evidence="3" id="KW-0479">Metal-binding</keyword>
<keyword evidence="4 9" id="KW-0863">Zinc-finger</keyword>
<proteinExistence type="inferred from homology"/>
<evidence type="ECO:0000313" key="15">
    <source>
        <dbReference type="EMBL" id="CAE8648546.1"/>
    </source>
</evidence>
<dbReference type="GO" id="GO:0003676">
    <property type="term" value="F:nucleic acid binding"/>
    <property type="evidence" value="ECO:0007669"/>
    <property type="project" value="InterPro"/>
</dbReference>
<evidence type="ECO:0008006" key="17">
    <source>
        <dbReference type="Google" id="ProtNLM"/>
    </source>
</evidence>
<feature type="compositionally biased region" description="Basic and acidic residues" evidence="11">
    <location>
        <begin position="861"/>
        <end position="878"/>
    </location>
</feature>
<comment type="caution">
    <text evidence="15">The sequence shown here is derived from an EMBL/GenBank/DDBJ whole genome shotgun (WGS) entry which is preliminary data.</text>
</comment>
<dbReference type="InterPro" id="IPR000169">
    <property type="entry name" value="Pept_cys_AS"/>
</dbReference>
<dbReference type="SUPFAM" id="SSF54001">
    <property type="entry name" value="Cysteine proteinases"/>
    <property type="match status" value="1"/>
</dbReference>
<evidence type="ECO:0000256" key="5">
    <source>
        <dbReference type="ARBA" id="ARBA00022801"/>
    </source>
</evidence>
<keyword evidence="5 10" id="KW-0378">Hydrolase</keyword>
<dbReference type="CDD" id="cd00044">
    <property type="entry name" value="CysPc"/>
    <property type="match status" value="1"/>
</dbReference>
<dbReference type="Gene3D" id="3.90.70.10">
    <property type="entry name" value="Cysteine proteinases"/>
    <property type="match status" value="1"/>
</dbReference>
<dbReference type="GO" id="GO:0004198">
    <property type="term" value="F:calcium-dependent cysteine-type endopeptidase activity"/>
    <property type="evidence" value="ECO:0007669"/>
    <property type="project" value="InterPro"/>
</dbReference>
<dbReference type="SMART" id="SM00343">
    <property type="entry name" value="ZnF_C2HC"/>
    <property type="match status" value="1"/>
</dbReference>
<dbReference type="PANTHER" id="PTHR10183:SF379">
    <property type="entry name" value="CALPAIN-5"/>
    <property type="match status" value="1"/>
</dbReference>
<feature type="active site" evidence="8 10">
    <location>
        <position position="149"/>
    </location>
</feature>
<dbReference type="Proteomes" id="UP000626109">
    <property type="component" value="Unassembled WGS sequence"/>
</dbReference>
<evidence type="ECO:0000313" key="16">
    <source>
        <dbReference type="Proteomes" id="UP000626109"/>
    </source>
</evidence>
<comment type="similarity">
    <text evidence="1">Belongs to the peptidase C2 family.</text>
</comment>
<evidence type="ECO:0000256" key="8">
    <source>
        <dbReference type="PIRSR" id="PIRSR622684-1"/>
    </source>
</evidence>
<keyword evidence="2 10" id="KW-0645">Protease</keyword>
<keyword evidence="7" id="KW-0862">Zinc</keyword>